<dbReference type="PANTHER" id="PTHR33095:SF114">
    <property type="entry name" value="DUF1645 FAMILY PROTEIN"/>
    <property type="match status" value="1"/>
</dbReference>
<evidence type="ECO:0000256" key="1">
    <source>
        <dbReference type="SAM" id="MobiDB-lite"/>
    </source>
</evidence>
<proteinExistence type="predicted"/>
<dbReference type="Proteomes" id="UP000036987">
    <property type="component" value="Unassembled WGS sequence"/>
</dbReference>
<dbReference type="EMBL" id="LFYR01000981">
    <property type="protein sequence ID" value="KMZ66167.1"/>
    <property type="molecule type" value="Genomic_DNA"/>
</dbReference>
<evidence type="ECO:0000313" key="3">
    <source>
        <dbReference type="Proteomes" id="UP000036987"/>
    </source>
</evidence>
<feature type="compositionally biased region" description="Basic and acidic residues" evidence="1">
    <location>
        <begin position="1"/>
        <end position="16"/>
    </location>
</feature>
<feature type="region of interest" description="Disordered" evidence="1">
    <location>
        <begin position="1"/>
        <end position="23"/>
    </location>
</feature>
<protein>
    <submittedName>
        <fullName evidence="2">Uncharacterized protein</fullName>
    </submittedName>
</protein>
<gene>
    <name evidence="2" type="ORF">ZOSMA_2G01780</name>
</gene>
<comment type="caution">
    <text evidence="2">The sequence shown here is derived from an EMBL/GenBank/DDBJ whole genome shotgun (WGS) entry which is preliminary data.</text>
</comment>
<dbReference type="InterPro" id="IPR012442">
    <property type="entry name" value="DUF1645_plant"/>
</dbReference>
<accession>A0A0K9PD63</accession>
<feature type="region of interest" description="Disordered" evidence="1">
    <location>
        <begin position="102"/>
        <end position="143"/>
    </location>
</feature>
<organism evidence="2 3">
    <name type="scientific">Zostera marina</name>
    <name type="common">Eelgrass</name>
    <dbReference type="NCBI Taxonomy" id="29655"/>
    <lineage>
        <taxon>Eukaryota</taxon>
        <taxon>Viridiplantae</taxon>
        <taxon>Streptophyta</taxon>
        <taxon>Embryophyta</taxon>
        <taxon>Tracheophyta</taxon>
        <taxon>Spermatophyta</taxon>
        <taxon>Magnoliopsida</taxon>
        <taxon>Liliopsida</taxon>
        <taxon>Zosteraceae</taxon>
        <taxon>Zostera</taxon>
    </lineage>
</organism>
<sequence length="239" mass="27170">MLRDRISTREMKREEKSEEVETGNIRFEQEEEEYIIAGSSDDDEDELDFSFVPQFQEETGIDLAGNIFSNGQIHPVYPVFGQSLIPNQVLNLDLMNISTEDGRMEKAENESTPEPDTYCVWSPKLDAPSLDPSKKSRSTGGSSSKRWRLMDFVVGRSKSDGKQKLMYLVPYSKTDKESGDKDKIVTEKTTTTKKKDKMTKESNMMAAHRLYYAKDGGASGSKPKTYLPYRKNLVGFQPF</sequence>
<name>A0A0K9PD63_ZOSMR</name>
<dbReference type="Pfam" id="PF07816">
    <property type="entry name" value="DUF1645"/>
    <property type="match status" value="1"/>
</dbReference>
<reference evidence="3" key="1">
    <citation type="journal article" date="2016" name="Nature">
        <title>The genome of the seagrass Zostera marina reveals angiosperm adaptation to the sea.</title>
        <authorList>
            <person name="Olsen J.L."/>
            <person name="Rouze P."/>
            <person name="Verhelst B."/>
            <person name="Lin Y.-C."/>
            <person name="Bayer T."/>
            <person name="Collen J."/>
            <person name="Dattolo E."/>
            <person name="De Paoli E."/>
            <person name="Dittami S."/>
            <person name="Maumus F."/>
            <person name="Michel G."/>
            <person name="Kersting A."/>
            <person name="Lauritano C."/>
            <person name="Lohaus R."/>
            <person name="Toepel M."/>
            <person name="Tonon T."/>
            <person name="Vanneste K."/>
            <person name="Amirebrahimi M."/>
            <person name="Brakel J."/>
            <person name="Bostroem C."/>
            <person name="Chovatia M."/>
            <person name="Grimwood J."/>
            <person name="Jenkins J.W."/>
            <person name="Jueterbock A."/>
            <person name="Mraz A."/>
            <person name="Stam W.T."/>
            <person name="Tice H."/>
            <person name="Bornberg-Bauer E."/>
            <person name="Green P.J."/>
            <person name="Pearson G.A."/>
            <person name="Procaccini G."/>
            <person name="Duarte C.M."/>
            <person name="Schmutz J."/>
            <person name="Reusch T.B.H."/>
            <person name="Van de Peer Y."/>
        </authorList>
    </citation>
    <scope>NUCLEOTIDE SEQUENCE [LARGE SCALE GENOMIC DNA]</scope>
    <source>
        <strain evidence="3">cv. Finnish</strain>
    </source>
</reference>
<evidence type="ECO:0000313" key="2">
    <source>
        <dbReference type="EMBL" id="KMZ66167.1"/>
    </source>
</evidence>
<dbReference type="OMA" id="KESNMMA"/>
<dbReference type="AlphaFoldDB" id="A0A0K9PD63"/>
<keyword evidence="3" id="KW-1185">Reference proteome</keyword>
<dbReference type="PANTHER" id="PTHR33095">
    <property type="entry name" value="OS07G0619500 PROTEIN"/>
    <property type="match status" value="1"/>
</dbReference>
<dbReference type="OrthoDB" id="666789at2759"/>